<name>A0ACC2SBR3_9FUNG</name>
<evidence type="ECO:0000313" key="2">
    <source>
        <dbReference type="Proteomes" id="UP001165960"/>
    </source>
</evidence>
<dbReference type="EMBL" id="QTSX02005681">
    <property type="protein sequence ID" value="KAJ9059612.1"/>
    <property type="molecule type" value="Genomic_DNA"/>
</dbReference>
<protein>
    <submittedName>
        <fullName evidence="1">Uncharacterized protein</fullName>
    </submittedName>
</protein>
<reference evidence="1" key="1">
    <citation type="submission" date="2022-04" db="EMBL/GenBank/DDBJ databases">
        <title>Genome of the entomopathogenic fungus Entomophthora muscae.</title>
        <authorList>
            <person name="Elya C."/>
            <person name="Lovett B.R."/>
            <person name="Lee E."/>
            <person name="Macias A.M."/>
            <person name="Hajek A.E."/>
            <person name="De Bivort B.L."/>
            <person name="Kasson M.T."/>
            <person name="De Fine Licht H.H."/>
            <person name="Stajich J.E."/>
        </authorList>
    </citation>
    <scope>NUCLEOTIDE SEQUENCE</scope>
    <source>
        <strain evidence="1">Berkeley</strain>
    </source>
</reference>
<keyword evidence="2" id="KW-1185">Reference proteome</keyword>
<proteinExistence type="predicted"/>
<dbReference type="Proteomes" id="UP001165960">
    <property type="component" value="Unassembled WGS sequence"/>
</dbReference>
<accession>A0ACC2SBR3</accession>
<evidence type="ECO:0000313" key="1">
    <source>
        <dbReference type="EMBL" id="KAJ9059612.1"/>
    </source>
</evidence>
<comment type="caution">
    <text evidence="1">The sequence shown here is derived from an EMBL/GenBank/DDBJ whole genome shotgun (WGS) entry which is preliminary data.</text>
</comment>
<gene>
    <name evidence="1" type="ORF">DSO57_1000571</name>
</gene>
<sequence>MELLISKDKGTSLGEPIAYLSLDLLEPSPVDLNSRGKDSAKDDDVLHEVEIVELHTFQRPPLSLPKPLPPENPGTVKSFSYSCHRPVKAQGGNSHLSVPALNQLRRLLQKTPEATLSEDNSQAGINQASFQDLPEISQLMRDDWRSLNIQCYWTLNLNVACLIILAAYETSIGERFQTLSQFTETMEHSLCSYITQVMYHTGPSLENSLVLYGEILGHHSASCLEPWICPGLVMPGPEELQVLLSNLSPVTLTVQKKSAFGIYQIERTCQHAPSFTLCWT</sequence>
<organism evidence="1 2">
    <name type="scientific">Entomophthora muscae</name>
    <dbReference type="NCBI Taxonomy" id="34485"/>
    <lineage>
        <taxon>Eukaryota</taxon>
        <taxon>Fungi</taxon>
        <taxon>Fungi incertae sedis</taxon>
        <taxon>Zoopagomycota</taxon>
        <taxon>Entomophthoromycotina</taxon>
        <taxon>Entomophthoromycetes</taxon>
        <taxon>Entomophthorales</taxon>
        <taxon>Entomophthoraceae</taxon>
        <taxon>Entomophthora</taxon>
    </lineage>
</organism>